<organism evidence="4 5">
    <name type="scientific">Saprolegnia diclina (strain VS20)</name>
    <dbReference type="NCBI Taxonomy" id="1156394"/>
    <lineage>
        <taxon>Eukaryota</taxon>
        <taxon>Sar</taxon>
        <taxon>Stramenopiles</taxon>
        <taxon>Oomycota</taxon>
        <taxon>Saprolegniomycetes</taxon>
        <taxon>Saprolegniales</taxon>
        <taxon>Saprolegniaceae</taxon>
        <taxon>Saprolegnia</taxon>
    </lineage>
</organism>
<dbReference type="GeneID" id="19948695"/>
<dbReference type="InParanoid" id="T0RWD2"/>
<dbReference type="Proteomes" id="UP000030762">
    <property type="component" value="Unassembled WGS sequence"/>
</dbReference>
<feature type="transmembrane region" description="Helical" evidence="2">
    <location>
        <begin position="621"/>
        <end position="638"/>
    </location>
</feature>
<name>T0RWD2_SAPDV</name>
<dbReference type="OMA" id="CETWHTA"/>
<accession>T0RWD2</accession>
<dbReference type="EMBL" id="JH767154">
    <property type="protein sequence ID" value="EQC34647.1"/>
    <property type="molecule type" value="Genomic_DNA"/>
</dbReference>
<dbReference type="RefSeq" id="XP_008612053.1">
    <property type="nucleotide sequence ID" value="XM_008613831.1"/>
</dbReference>
<gene>
    <name evidence="4" type="ORF">SDRG_07968</name>
</gene>
<evidence type="ECO:0000313" key="5">
    <source>
        <dbReference type="Proteomes" id="UP000030762"/>
    </source>
</evidence>
<evidence type="ECO:0000256" key="3">
    <source>
        <dbReference type="SAM" id="SignalP"/>
    </source>
</evidence>
<feature type="region of interest" description="Disordered" evidence="1">
    <location>
        <begin position="499"/>
        <end position="522"/>
    </location>
</feature>
<evidence type="ECO:0000313" key="4">
    <source>
        <dbReference type="EMBL" id="EQC34647.1"/>
    </source>
</evidence>
<keyword evidence="2" id="KW-0812">Transmembrane</keyword>
<sequence length="720" mass="81238">MAARVLRLVLLLHVAVAASSKVGDVEVEDFSFGRGTVRSTTTNIEITTIEITGSELKDHRFSHKVRTPDPPPASATPPAADVVEPDAAALSAHDKIERSLEAMSKDANDHIDRVEILTPEQMHRVSMAVLSALLLGGALVAIAMWFQQQRQTQFALAWLAHETSRDAIAAAMTGASVEFQDAAALRLRLLDFQHQVDKLVAAAMATTFDDGLCTFSSTSGSLGELLASMQAGLCEVKAFTAEVESPADRALCAAWHTALTSHLETLGRLQARIQRTLHSLLASDNHRMQWSMDELERLWQLWNSLGLDDEDTTWYTTARKELEARASCVSNLESLLAAFATSPALSDDLREMQELVATAQRHKWVHEVIARSERFVQDTSDENDAQLVTTTHSYQVSRVERELAAFRDHRDERIQEYVVRDHMAHDVAVRHLERMMFDYALHLHNLEHDHRLETQRLVEQRRLHQEVLAQRQRQATEAAQHQCERDRIKYAAKLEAAEKKKADREAERQRKREEKRQDERAKEKAQLLRDRSVAEWRHVERWARWNGCLLLLLLAMIFWEVVSTSGVYFSPACDNDASYWSPFSTTSRWSCQLVYGLKVAGGLIGILAALTGFAYLNLPSLGLGLLCSLALYVFRQVWREMLVHWRYMLGLALGHYVVGLALGRDRRLAWRIGGYNVRPLLVYLIYPLVSCALTIAVGVASCPLPDVCLDRSLFLVQLLL</sequence>
<reference evidence="4 5" key="1">
    <citation type="submission" date="2012-04" db="EMBL/GenBank/DDBJ databases">
        <title>The Genome Sequence of Saprolegnia declina VS20.</title>
        <authorList>
            <consortium name="The Broad Institute Genome Sequencing Platform"/>
            <person name="Russ C."/>
            <person name="Nusbaum C."/>
            <person name="Tyler B."/>
            <person name="van West P."/>
            <person name="Dieguez-Uribeondo J."/>
            <person name="de Bruijn I."/>
            <person name="Tripathy S."/>
            <person name="Jiang R."/>
            <person name="Young S.K."/>
            <person name="Zeng Q."/>
            <person name="Gargeya S."/>
            <person name="Fitzgerald M."/>
            <person name="Haas B."/>
            <person name="Abouelleil A."/>
            <person name="Alvarado L."/>
            <person name="Arachchi H.M."/>
            <person name="Berlin A."/>
            <person name="Chapman S.B."/>
            <person name="Goldberg J."/>
            <person name="Griggs A."/>
            <person name="Gujja S."/>
            <person name="Hansen M."/>
            <person name="Howarth C."/>
            <person name="Imamovic A."/>
            <person name="Larimer J."/>
            <person name="McCowen C."/>
            <person name="Montmayeur A."/>
            <person name="Murphy C."/>
            <person name="Neiman D."/>
            <person name="Pearson M."/>
            <person name="Priest M."/>
            <person name="Roberts A."/>
            <person name="Saif S."/>
            <person name="Shea T."/>
            <person name="Sisk P."/>
            <person name="Sykes S."/>
            <person name="Wortman J."/>
            <person name="Nusbaum C."/>
            <person name="Birren B."/>
        </authorList>
    </citation>
    <scope>NUCLEOTIDE SEQUENCE [LARGE SCALE GENOMIC DNA]</scope>
    <source>
        <strain evidence="4 5">VS20</strain>
    </source>
</reference>
<feature type="chain" id="PRO_5004571233" evidence="3">
    <location>
        <begin position="18"/>
        <end position="720"/>
    </location>
</feature>
<keyword evidence="2" id="KW-1133">Transmembrane helix</keyword>
<keyword evidence="3" id="KW-0732">Signal</keyword>
<dbReference type="STRING" id="1156394.T0RWD2"/>
<feature type="transmembrane region" description="Helical" evidence="2">
    <location>
        <begin position="644"/>
        <end position="662"/>
    </location>
</feature>
<keyword evidence="2" id="KW-0472">Membrane</keyword>
<feature type="transmembrane region" description="Helical" evidence="2">
    <location>
        <begin position="683"/>
        <end position="701"/>
    </location>
</feature>
<dbReference type="OrthoDB" id="78409at2759"/>
<dbReference type="AlphaFoldDB" id="T0RWD2"/>
<evidence type="ECO:0000256" key="2">
    <source>
        <dbReference type="SAM" id="Phobius"/>
    </source>
</evidence>
<evidence type="ECO:0000256" key="1">
    <source>
        <dbReference type="SAM" id="MobiDB-lite"/>
    </source>
</evidence>
<dbReference type="VEuPathDB" id="FungiDB:SDRG_07968"/>
<proteinExistence type="predicted"/>
<feature type="signal peptide" evidence="3">
    <location>
        <begin position="1"/>
        <end position="17"/>
    </location>
</feature>
<protein>
    <submittedName>
        <fullName evidence="4">Uncharacterized protein</fullName>
    </submittedName>
</protein>
<keyword evidence="5" id="KW-1185">Reference proteome</keyword>
<feature type="transmembrane region" description="Helical" evidence="2">
    <location>
        <begin position="547"/>
        <end position="569"/>
    </location>
</feature>
<feature type="transmembrane region" description="Helical" evidence="2">
    <location>
        <begin position="125"/>
        <end position="146"/>
    </location>
</feature>
<feature type="transmembrane region" description="Helical" evidence="2">
    <location>
        <begin position="593"/>
        <end position="616"/>
    </location>
</feature>